<evidence type="ECO:0000256" key="1">
    <source>
        <dbReference type="ARBA" id="ARBA00004496"/>
    </source>
</evidence>
<proteinExistence type="predicted"/>
<feature type="domain" description="Cupin-like" evidence="3">
    <location>
        <begin position="10"/>
        <end position="66"/>
    </location>
</feature>
<dbReference type="PANTHER" id="PTHR12461">
    <property type="entry name" value="HYPOXIA-INDUCIBLE FACTOR 1 ALPHA INHIBITOR-RELATED"/>
    <property type="match status" value="1"/>
</dbReference>
<sequence>DLYPTRVPFEESTVNIKNPDLKKFKNFDNVKVYSVELNPGDVLYVPHNNWWHYVESLSDSISINTWVEIESVDDLARLKEILCKSLIQGVIESNFVNVDKWINSSES</sequence>
<evidence type="ECO:0000313" key="5">
    <source>
        <dbReference type="Proteomes" id="UP000663879"/>
    </source>
</evidence>
<keyword evidence="2" id="KW-0963">Cytoplasm</keyword>
<accession>A0A814SRE3</accession>
<evidence type="ECO:0000259" key="3">
    <source>
        <dbReference type="Pfam" id="PF13621"/>
    </source>
</evidence>
<dbReference type="InterPro" id="IPR014710">
    <property type="entry name" value="RmlC-like_jellyroll"/>
</dbReference>
<gene>
    <name evidence="4" type="ORF">OXX778_LOCUS23285</name>
</gene>
<dbReference type="InterPro" id="IPR041667">
    <property type="entry name" value="Cupin_8"/>
</dbReference>
<dbReference type="Gene3D" id="2.60.120.10">
    <property type="entry name" value="Jelly Rolls"/>
    <property type="match status" value="1"/>
</dbReference>
<reference evidence="4" key="1">
    <citation type="submission" date="2021-02" db="EMBL/GenBank/DDBJ databases">
        <authorList>
            <person name="Nowell W R."/>
        </authorList>
    </citation>
    <scope>NUCLEOTIDE SEQUENCE</scope>
    <source>
        <strain evidence="4">Ploen Becks lab</strain>
    </source>
</reference>
<dbReference type="OrthoDB" id="47172at2759"/>
<comment type="caution">
    <text evidence="4">The sequence shown here is derived from an EMBL/GenBank/DDBJ whole genome shotgun (WGS) entry which is preliminary data.</text>
</comment>
<organism evidence="4 5">
    <name type="scientific">Brachionus calyciflorus</name>
    <dbReference type="NCBI Taxonomy" id="104777"/>
    <lineage>
        <taxon>Eukaryota</taxon>
        <taxon>Metazoa</taxon>
        <taxon>Spiralia</taxon>
        <taxon>Gnathifera</taxon>
        <taxon>Rotifera</taxon>
        <taxon>Eurotatoria</taxon>
        <taxon>Monogononta</taxon>
        <taxon>Pseudotrocha</taxon>
        <taxon>Ploima</taxon>
        <taxon>Brachionidae</taxon>
        <taxon>Brachionus</taxon>
    </lineage>
</organism>
<comment type="subcellular location">
    <subcellularLocation>
        <location evidence="1">Cytoplasm</location>
    </subcellularLocation>
</comment>
<dbReference type="AlphaFoldDB" id="A0A814SRE3"/>
<evidence type="ECO:0000313" key="4">
    <source>
        <dbReference type="EMBL" id="CAF1150888.1"/>
    </source>
</evidence>
<dbReference type="PANTHER" id="PTHR12461:SF43">
    <property type="entry name" value="HSPB1-ASSOCIATED PROTEIN 1"/>
    <property type="match status" value="1"/>
</dbReference>
<name>A0A814SRE3_9BILA</name>
<dbReference type="Pfam" id="PF13621">
    <property type="entry name" value="Cupin_8"/>
    <property type="match status" value="1"/>
</dbReference>
<evidence type="ECO:0000256" key="2">
    <source>
        <dbReference type="ARBA" id="ARBA00022490"/>
    </source>
</evidence>
<protein>
    <recommendedName>
        <fullName evidence="3">Cupin-like domain-containing protein</fullName>
    </recommendedName>
</protein>
<feature type="non-terminal residue" evidence="4">
    <location>
        <position position="107"/>
    </location>
</feature>
<feature type="non-terminal residue" evidence="4">
    <location>
        <position position="1"/>
    </location>
</feature>
<dbReference type="GO" id="GO:0005737">
    <property type="term" value="C:cytoplasm"/>
    <property type="evidence" value="ECO:0007669"/>
    <property type="project" value="UniProtKB-SubCell"/>
</dbReference>
<keyword evidence="5" id="KW-1185">Reference proteome</keyword>
<dbReference type="SUPFAM" id="SSF51197">
    <property type="entry name" value="Clavaminate synthase-like"/>
    <property type="match status" value="1"/>
</dbReference>
<dbReference type="EMBL" id="CAJNOC010011909">
    <property type="protein sequence ID" value="CAF1150888.1"/>
    <property type="molecule type" value="Genomic_DNA"/>
</dbReference>
<dbReference type="Proteomes" id="UP000663879">
    <property type="component" value="Unassembled WGS sequence"/>
</dbReference>